<keyword evidence="3 4" id="KW-0732">Signal</keyword>
<feature type="chain" id="PRO_5038539805" evidence="4">
    <location>
        <begin position="22"/>
        <end position="333"/>
    </location>
</feature>
<dbReference type="InterPro" id="IPR015168">
    <property type="entry name" value="SsuA/THI5"/>
</dbReference>
<accession>A0A554A123</accession>
<dbReference type="GO" id="GO:0042597">
    <property type="term" value="C:periplasmic space"/>
    <property type="evidence" value="ECO:0007669"/>
    <property type="project" value="UniProtKB-SubCell"/>
</dbReference>
<evidence type="ECO:0000313" key="6">
    <source>
        <dbReference type="EMBL" id="TSB47383.1"/>
    </source>
</evidence>
<dbReference type="PROSITE" id="PS51257">
    <property type="entry name" value="PROKAR_LIPOPROTEIN"/>
    <property type="match status" value="1"/>
</dbReference>
<reference evidence="6 7" key="1">
    <citation type="submission" date="2019-07" db="EMBL/GenBank/DDBJ databases">
        <authorList>
            <person name="Park Y.J."/>
            <person name="Jeong S.E."/>
            <person name="Jung H.S."/>
        </authorList>
    </citation>
    <scope>NUCLEOTIDE SEQUENCE [LARGE SCALE GENOMIC DNA]</scope>
    <source>
        <strain evidence="7">P16(2019)</strain>
    </source>
</reference>
<feature type="domain" description="SsuA/THI5-like" evidence="5">
    <location>
        <begin position="51"/>
        <end position="262"/>
    </location>
</feature>
<dbReference type="EMBL" id="VLXZ01000003">
    <property type="protein sequence ID" value="TSB47383.1"/>
    <property type="molecule type" value="Genomic_DNA"/>
</dbReference>
<comment type="similarity">
    <text evidence="2">Belongs to the bacterial solute-binding protein SsuA/TauA family.</text>
</comment>
<protein>
    <submittedName>
        <fullName evidence="6">ABC transporter substrate-binding protein</fullName>
    </submittedName>
</protein>
<dbReference type="AlphaFoldDB" id="A0A554A123"/>
<sequence length="333" mass="36397">MRQFTLYTFASLMLIVLSACGGSSSQGASTGADGDVPTLVIAEPLRGFGYLPLYVAVQEDYFEGVDIEITTLAGGSAHTNAVLTNEAWAFIGGPEHNAFAKAKNADLKAIINVVNRGNVYMVAKEGLGVEEDMATFLKGKSIVTTAYGGTPNSITRYLLNEWGLDVDQDVTLLEVDQSSIPSVVSEGQAEIAVVADPILQQGMNEGIWTAPFYNIPEEMGDYAYSTINVQLDTIEEHPEQVEAFVEGMKKGLAYIEEDPEAALAIAKKEFPTFEDDMLKSMMDRAIQDQHWEFSGEITEQSIQTNLEVVVNAEMLEPNVISYEDIVESSFFQK</sequence>
<dbReference type="Gene3D" id="3.40.190.10">
    <property type="entry name" value="Periplasmic binding protein-like II"/>
    <property type="match status" value="2"/>
</dbReference>
<gene>
    <name evidence="6" type="ORF">FN960_06500</name>
</gene>
<dbReference type="OrthoDB" id="9815602at2"/>
<dbReference type="Proteomes" id="UP000318521">
    <property type="component" value="Unassembled WGS sequence"/>
</dbReference>
<dbReference type="RefSeq" id="WP_143847882.1">
    <property type="nucleotide sequence ID" value="NZ_VLXZ01000003.1"/>
</dbReference>
<evidence type="ECO:0000259" key="5">
    <source>
        <dbReference type="Pfam" id="PF09084"/>
    </source>
</evidence>
<evidence type="ECO:0000256" key="4">
    <source>
        <dbReference type="SAM" id="SignalP"/>
    </source>
</evidence>
<evidence type="ECO:0000256" key="3">
    <source>
        <dbReference type="ARBA" id="ARBA00022729"/>
    </source>
</evidence>
<evidence type="ECO:0000313" key="7">
    <source>
        <dbReference type="Proteomes" id="UP000318521"/>
    </source>
</evidence>
<dbReference type="SUPFAM" id="SSF53850">
    <property type="entry name" value="Periplasmic binding protein-like II"/>
    <property type="match status" value="1"/>
</dbReference>
<dbReference type="PANTHER" id="PTHR30024:SF47">
    <property type="entry name" value="TAURINE-BINDING PERIPLASMIC PROTEIN"/>
    <property type="match status" value="1"/>
</dbReference>
<feature type="signal peptide" evidence="4">
    <location>
        <begin position="1"/>
        <end position="21"/>
    </location>
</feature>
<comment type="caution">
    <text evidence="6">The sequence shown here is derived from an EMBL/GenBank/DDBJ whole genome shotgun (WGS) entry which is preliminary data.</text>
</comment>
<organism evidence="6 7">
    <name type="scientific">Alkalicoccobacillus porphyridii</name>
    <dbReference type="NCBI Taxonomy" id="2597270"/>
    <lineage>
        <taxon>Bacteria</taxon>
        <taxon>Bacillati</taxon>
        <taxon>Bacillota</taxon>
        <taxon>Bacilli</taxon>
        <taxon>Bacillales</taxon>
        <taxon>Bacillaceae</taxon>
        <taxon>Alkalicoccobacillus</taxon>
    </lineage>
</organism>
<evidence type="ECO:0000256" key="2">
    <source>
        <dbReference type="ARBA" id="ARBA00010742"/>
    </source>
</evidence>
<comment type="subcellular location">
    <subcellularLocation>
        <location evidence="1">Periplasm</location>
    </subcellularLocation>
</comment>
<evidence type="ECO:0000256" key="1">
    <source>
        <dbReference type="ARBA" id="ARBA00004418"/>
    </source>
</evidence>
<dbReference type="PANTHER" id="PTHR30024">
    <property type="entry name" value="ALIPHATIC SULFONATES-BINDING PROTEIN-RELATED"/>
    <property type="match status" value="1"/>
</dbReference>
<name>A0A554A123_9BACI</name>
<proteinExistence type="inferred from homology"/>
<keyword evidence="7" id="KW-1185">Reference proteome</keyword>
<dbReference type="Pfam" id="PF09084">
    <property type="entry name" value="NMT1"/>
    <property type="match status" value="1"/>
</dbReference>